<sequence length="763" mass="83996">MKKSKLLAIMLIAGLSITACQKEADKKEEPKEEAKVEDKAEEGKEEGKEEGEKAQTTELTFKPGTYEAESPGYNGPMKVSVKFSENKIEDIEVVENVETDHVGTPAFDIVKADVIAANGTGVDNVSGATITSAAFKSAINKAAEEAEVSDLEGFKKNTIEVKPQEAIEETYDVVVVGAGGAGVSAAVEAAQAGNKVAIVEKNVEIGGNTLVSGGQYQSVMPYLVWDKENPDATEGEHNGEKFEKVKSDNGRIHTLETIYNWSEEPFDEKLSDGEEFVIGDIEALSKRGVHEEYLPVLKALKEEIKAYLDWAKPQLEAGKQETDLTLFSTINLHIFQTYYGGIRPNFERTAWVYGNEGLVSQFIKEGQEIKPWLNEMGSKFDDSTQRTLIGCLWQRENQFIGSEIDGQMEEGRWATYFRAPIHKFEELNKENKIYRRADAKKLIEEDGKVVGVEGELFDGTPFTLKANKGVILATGGYAANIEMVKETNEYWDPEALEGSLKTTNRNSLMGDGIRMGKEVGADTTGEGFTQMMPISWIQDGNLAFGGGEDVIYISPKTGKRYVDESAERDVLSKGAFENGIEINGTKGVFVEVGNVESPIPGPYPYKDEDVNLRQYVREISELDGLFKELKIDLTGKQIEDAIKEYDSYVMGQTDHLDVSKESYRSLIGVAEKDENGKYKPETYKIGKIRVRFLAPSTHHTMGGLKVDDHRRVLNKEGKPISGLYAAGEVTGGIHGGNRLGGNAITEIIASGRTAAKTVEEDNK</sequence>
<evidence type="ECO:0000256" key="1">
    <source>
        <dbReference type="ARBA" id="ARBA00001917"/>
    </source>
</evidence>
<keyword evidence="11" id="KW-0732">Signal</keyword>
<evidence type="ECO:0000259" key="12">
    <source>
        <dbReference type="SMART" id="SM00900"/>
    </source>
</evidence>
<comment type="similarity">
    <text evidence="3">Belongs to the FAD-dependent oxidoreductase 2 family. FRD/SDH subfamily.</text>
</comment>
<dbReference type="InterPro" id="IPR027477">
    <property type="entry name" value="Succ_DH/fumarate_Rdtase_cat_sf"/>
</dbReference>
<comment type="cofactor">
    <cofactor evidence="1">
        <name>FMN</name>
        <dbReference type="ChEBI" id="CHEBI:58210"/>
    </cofactor>
</comment>
<dbReference type="InterPro" id="IPR003953">
    <property type="entry name" value="FAD-dep_OxRdtase_2_FAD-bd"/>
</dbReference>
<dbReference type="PROSITE" id="PS51257">
    <property type="entry name" value="PROKAR_LIPOPROTEIN"/>
    <property type="match status" value="1"/>
</dbReference>
<dbReference type="RefSeq" id="WP_317847233.1">
    <property type="nucleotide sequence ID" value="NZ_JAIPME010000002.1"/>
</dbReference>
<dbReference type="Proteomes" id="UP000734271">
    <property type="component" value="Unassembled WGS sequence"/>
</dbReference>
<evidence type="ECO:0000313" key="13">
    <source>
        <dbReference type="EMBL" id="MBZ2386009.1"/>
    </source>
</evidence>
<accession>A0ABS7SWT8</accession>
<keyword evidence="6" id="KW-0285">Flavoprotein</keyword>
<dbReference type="Pfam" id="PF00890">
    <property type="entry name" value="FAD_binding_2"/>
    <property type="match status" value="2"/>
</dbReference>
<keyword evidence="8" id="KW-0560">Oxidoreductase</keyword>
<dbReference type="InterPro" id="IPR007329">
    <property type="entry name" value="FMN-bd"/>
</dbReference>
<name>A0ABS7SWT8_9FIRM</name>
<dbReference type="Gene3D" id="3.50.50.60">
    <property type="entry name" value="FAD/NAD(P)-binding domain"/>
    <property type="match status" value="2"/>
</dbReference>
<dbReference type="EMBL" id="JAIPME010000002">
    <property type="protein sequence ID" value="MBZ2386009.1"/>
    <property type="molecule type" value="Genomic_DNA"/>
</dbReference>
<dbReference type="Gene3D" id="3.90.700.10">
    <property type="entry name" value="Succinate dehydrogenase/fumarate reductase flavoprotein, catalytic domain"/>
    <property type="match status" value="1"/>
</dbReference>
<evidence type="ECO:0000256" key="10">
    <source>
        <dbReference type="SAM" id="MobiDB-lite"/>
    </source>
</evidence>
<keyword evidence="14" id="KW-1185">Reference proteome</keyword>
<keyword evidence="7" id="KW-0274">FAD</keyword>
<dbReference type="SUPFAM" id="SSF56425">
    <property type="entry name" value="Succinate dehydrogenase/fumarate reductase flavoprotein, catalytic domain"/>
    <property type="match status" value="1"/>
</dbReference>
<dbReference type="PANTHER" id="PTHR43400">
    <property type="entry name" value="FUMARATE REDUCTASE"/>
    <property type="match status" value="1"/>
</dbReference>
<evidence type="ECO:0000256" key="2">
    <source>
        <dbReference type="ARBA" id="ARBA00001974"/>
    </source>
</evidence>
<evidence type="ECO:0000256" key="3">
    <source>
        <dbReference type="ARBA" id="ARBA00008040"/>
    </source>
</evidence>
<comment type="catalytic activity">
    <reaction evidence="9">
        <text>dihydrourocanate + A = urocanate + AH2</text>
        <dbReference type="Rhea" id="RHEA:36059"/>
        <dbReference type="ChEBI" id="CHEBI:13193"/>
        <dbReference type="ChEBI" id="CHEBI:17499"/>
        <dbReference type="ChEBI" id="CHEBI:27247"/>
        <dbReference type="ChEBI" id="CHEBI:72991"/>
        <dbReference type="EC" id="1.3.99.33"/>
    </reaction>
</comment>
<comment type="cofactor">
    <cofactor evidence="2">
        <name>FAD</name>
        <dbReference type="ChEBI" id="CHEBI:57692"/>
    </cofactor>
</comment>
<feature type="domain" description="FMN-binding" evidence="12">
    <location>
        <begin position="72"/>
        <end position="146"/>
    </location>
</feature>
<evidence type="ECO:0000256" key="11">
    <source>
        <dbReference type="SAM" id="SignalP"/>
    </source>
</evidence>
<proteinExistence type="inferred from homology"/>
<dbReference type="SMART" id="SM00900">
    <property type="entry name" value="FMN_bind"/>
    <property type="match status" value="1"/>
</dbReference>
<dbReference type="PANTHER" id="PTHR43400:SF7">
    <property type="entry name" value="FAD-DEPENDENT OXIDOREDUCTASE 2 FAD BINDING DOMAIN-CONTAINING PROTEIN"/>
    <property type="match status" value="1"/>
</dbReference>
<dbReference type="InterPro" id="IPR050315">
    <property type="entry name" value="FAD-oxidoreductase_2"/>
</dbReference>
<evidence type="ECO:0000256" key="4">
    <source>
        <dbReference type="ARBA" id="ARBA00013137"/>
    </source>
</evidence>
<protein>
    <recommendedName>
        <fullName evidence="5">Urocanate reductase</fullName>
        <ecNumber evidence="4">1.3.99.33</ecNumber>
    </recommendedName>
</protein>
<evidence type="ECO:0000256" key="7">
    <source>
        <dbReference type="ARBA" id="ARBA00022827"/>
    </source>
</evidence>
<dbReference type="Gene3D" id="3.90.1010.20">
    <property type="match status" value="1"/>
</dbReference>
<dbReference type="InterPro" id="IPR036188">
    <property type="entry name" value="FAD/NAD-bd_sf"/>
</dbReference>
<dbReference type="Pfam" id="PF04205">
    <property type="entry name" value="FMN_bind"/>
    <property type="match status" value="1"/>
</dbReference>
<feature type="compositionally biased region" description="Basic and acidic residues" evidence="10">
    <location>
        <begin position="22"/>
        <end position="55"/>
    </location>
</feature>
<evidence type="ECO:0000256" key="6">
    <source>
        <dbReference type="ARBA" id="ARBA00022630"/>
    </source>
</evidence>
<evidence type="ECO:0000256" key="9">
    <source>
        <dbReference type="ARBA" id="ARBA00049922"/>
    </source>
</evidence>
<evidence type="ECO:0000256" key="8">
    <source>
        <dbReference type="ARBA" id="ARBA00023002"/>
    </source>
</evidence>
<dbReference type="EC" id="1.3.99.33" evidence="4"/>
<gene>
    <name evidence="13" type="ORF">K8P03_01645</name>
</gene>
<evidence type="ECO:0000313" key="14">
    <source>
        <dbReference type="Proteomes" id="UP000734271"/>
    </source>
</evidence>
<comment type="caution">
    <text evidence="13">The sequence shown here is derived from an EMBL/GenBank/DDBJ whole genome shotgun (WGS) entry which is preliminary data.</text>
</comment>
<reference evidence="13 14" key="1">
    <citation type="submission" date="2021-08" db="EMBL/GenBank/DDBJ databases">
        <title>FDA dAtabase for Regulatory Grade micrObial Sequences (FDA-ARGOS): Supporting development and validation of Infectious Disease Dx tests.</title>
        <authorList>
            <person name="Sproer C."/>
            <person name="Gronow S."/>
            <person name="Severitt S."/>
            <person name="Schroder I."/>
            <person name="Tallon L."/>
            <person name="Sadzewicz L."/>
            <person name="Zhao X."/>
            <person name="Boylan J."/>
            <person name="Ott S."/>
            <person name="Bowen H."/>
            <person name="Vavikolanu K."/>
            <person name="Hazen T."/>
            <person name="Aluvathingal J."/>
            <person name="Nadendla S."/>
            <person name="Lowell S."/>
            <person name="Myers T."/>
            <person name="Yan Y."/>
            <person name="Sichtig H."/>
        </authorList>
    </citation>
    <scope>NUCLEOTIDE SEQUENCE [LARGE SCALE GENOMIC DNA]</scope>
    <source>
        <strain evidence="13 14">FDAARGOS_1460</strain>
    </source>
</reference>
<dbReference type="SUPFAM" id="SSF51905">
    <property type="entry name" value="FAD/NAD(P)-binding domain"/>
    <property type="match status" value="1"/>
</dbReference>
<evidence type="ECO:0000256" key="5">
    <source>
        <dbReference type="ARBA" id="ARBA00015872"/>
    </source>
</evidence>
<organism evidence="13 14">
    <name type="scientific">Anaerococcus murdochii</name>
    <dbReference type="NCBI Taxonomy" id="411577"/>
    <lineage>
        <taxon>Bacteria</taxon>
        <taxon>Bacillati</taxon>
        <taxon>Bacillota</taxon>
        <taxon>Tissierellia</taxon>
        <taxon>Tissierellales</taxon>
        <taxon>Peptoniphilaceae</taxon>
        <taxon>Anaerococcus</taxon>
    </lineage>
</organism>
<feature type="region of interest" description="Disordered" evidence="10">
    <location>
        <begin position="20"/>
        <end position="73"/>
    </location>
</feature>
<feature type="chain" id="PRO_5046310318" description="Urocanate reductase" evidence="11">
    <location>
        <begin position="22"/>
        <end position="763"/>
    </location>
</feature>
<feature type="signal peptide" evidence="11">
    <location>
        <begin position="1"/>
        <end position="21"/>
    </location>
</feature>